<dbReference type="RefSeq" id="WP_067912455.1">
    <property type="nucleotide sequence ID" value="NZ_KQ954246.1"/>
</dbReference>
<dbReference type="AlphaFoldDB" id="A0A124JTD6"/>
<evidence type="ECO:0000313" key="2">
    <source>
        <dbReference type="Proteomes" id="UP000058012"/>
    </source>
</evidence>
<dbReference type="OrthoDB" id="9794948at2"/>
<name>A0A124JTD6_9SPHN</name>
<keyword evidence="2" id="KW-1185">Reference proteome</keyword>
<organism evidence="1 2">
    <name type="scientific">Novosphingobium fuchskuhlense</name>
    <dbReference type="NCBI Taxonomy" id="1117702"/>
    <lineage>
        <taxon>Bacteria</taxon>
        <taxon>Pseudomonadati</taxon>
        <taxon>Pseudomonadota</taxon>
        <taxon>Alphaproteobacteria</taxon>
        <taxon>Sphingomonadales</taxon>
        <taxon>Sphingomonadaceae</taxon>
        <taxon>Novosphingobium</taxon>
    </lineage>
</organism>
<reference evidence="1 2" key="1">
    <citation type="submission" date="2015-10" db="EMBL/GenBank/DDBJ databases">
        <title>Draft genome sequence of Novosphingobium fuchskuhlense DSM 25065 isolated from a surface water sample of the southwest basin of Lake Grosse Fuchskuhle.</title>
        <authorList>
            <person name="Ruckert C."/>
            <person name="Winkler A."/>
            <person name="Glaeser J."/>
            <person name="Grossart H.-P."/>
            <person name="Kalinowski J."/>
            <person name="Glaeser S."/>
        </authorList>
    </citation>
    <scope>NUCLEOTIDE SEQUENCE [LARGE SCALE GENOMIC DNA]</scope>
    <source>
        <strain evidence="1 2">FNE08-7</strain>
    </source>
</reference>
<protein>
    <submittedName>
        <fullName evidence="1">Negative transcriptional regulator</fullName>
    </submittedName>
</protein>
<dbReference type="STRING" id="1117702.AQZ52_14460"/>
<dbReference type="SUPFAM" id="SSF50475">
    <property type="entry name" value="FMN-binding split barrel"/>
    <property type="match status" value="1"/>
</dbReference>
<evidence type="ECO:0000313" key="1">
    <source>
        <dbReference type="EMBL" id="KUR70070.1"/>
    </source>
</evidence>
<sequence length="200" mass="22335">MHPNPAFRSDDRVLHAALIEETGFGMVFLTTPDGPRVAHVPLLLTDAGTLRFHLALGNALTRHLDGARALAVVNGPDGYISARWYGEPDQVPTWNYLALEMEGPVRRMDRDGLHALLDAVSTHHEARVTEGMPWTMDKMARNKRERMMDMIVGFELTVEAWRPTVKLSQNKPTEERARVVEGLKGEGKLALAALMEQFGQ</sequence>
<proteinExistence type="predicted"/>
<accession>A0A124JTD6</accession>
<dbReference type="InterPro" id="IPR012349">
    <property type="entry name" value="Split_barrel_FMN-bd"/>
</dbReference>
<dbReference type="PIRSF" id="PIRSF010372">
    <property type="entry name" value="PaiB"/>
    <property type="match status" value="1"/>
</dbReference>
<gene>
    <name evidence="1" type="ORF">AQZ52_14460</name>
</gene>
<dbReference type="Pfam" id="PF04299">
    <property type="entry name" value="FMN_bind_2"/>
    <property type="match status" value="1"/>
</dbReference>
<dbReference type="Gene3D" id="2.30.110.10">
    <property type="entry name" value="Electron Transport, Fmn-binding Protein, Chain A"/>
    <property type="match status" value="1"/>
</dbReference>
<dbReference type="PANTHER" id="PTHR35802:SF1">
    <property type="entry name" value="PROTEASE SYNTHASE AND SPORULATION PROTEIN PAI 2"/>
    <property type="match status" value="1"/>
</dbReference>
<dbReference type="EMBL" id="LLZS01000009">
    <property type="protein sequence ID" value="KUR70070.1"/>
    <property type="molecule type" value="Genomic_DNA"/>
</dbReference>
<comment type="caution">
    <text evidence="1">The sequence shown here is derived from an EMBL/GenBank/DDBJ whole genome shotgun (WGS) entry which is preliminary data.</text>
</comment>
<dbReference type="PANTHER" id="PTHR35802">
    <property type="entry name" value="PROTEASE SYNTHASE AND SPORULATION PROTEIN PAI 2"/>
    <property type="match status" value="1"/>
</dbReference>
<dbReference type="InterPro" id="IPR007396">
    <property type="entry name" value="TR_PAI2-type"/>
</dbReference>
<dbReference type="Proteomes" id="UP000058012">
    <property type="component" value="Unassembled WGS sequence"/>
</dbReference>